<protein>
    <submittedName>
        <fullName evidence="6">LysR family transcriptional regulator</fullName>
    </submittedName>
</protein>
<feature type="domain" description="HTH lysR-type" evidence="5">
    <location>
        <begin position="4"/>
        <end position="61"/>
    </location>
</feature>
<keyword evidence="7" id="KW-1185">Reference proteome</keyword>
<evidence type="ECO:0000256" key="1">
    <source>
        <dbReference type="ARBA" id="ARBA00009437"/>
    </source>
</evidence>
<dbReference type="CDD" id="cd08474">
    <property type="entry name" value="PBP2_CrgA_like_5"/>
    <property type="match status" value="1"/>
</dbReference>
<gene>
    <name evidence="6" type="ORF">RMS29_21360</name>
</gene>
<evidence type="ECO:0000256" key="3">
    <source>
        <dbReference type="ARBA" id="ARBA00023125"/>
    </source>
</evidence>
<evidence type="ECO:0000256" key="4">
    <source>
        <dbReference type="ARBA" id="ARBA00023163"/>
    </source>
</evidence>
<comment type="caution">
    <text evidence="6">The sequence shown here is derived from an EMBL/GenBank/DDBJ whole genome shotgun (WGS) entry which is preliminary data.</text>
</comment>
<organism evidence="6 7">
    <name type="scientific">Agrobacterium rosae</name>
    <dbReference type="NCBI Taxonomy" id="1972867"/>
    <lineage>
        <taxon>Bacteria</taxon>
        <taxon>Pseudomonadati</taxon>
        <taxon>Pseudomonadota</taxon>
        <taxon>Alphaproteobacteria</taxon>
        <taxon>Hyphomicrobiales</taxon>
        <taxon>Rhizobiaceae</taxon>
        <taxon>Rhizobium/Agrobacterium group</taxon>
        <taxon>Agrobacterium</taxon>
    </lineage>
</organism>
<dbReference type="PANTHER" id="PTHR30537:SF1">
    <property type="entry name" value="HTH-TYPE TRANSCRIPTIONAL REGULATOR PGRR"/>
    <property type="match status" value="1"/>
</dbReference>
<evidence type="ECO:0000313" key="7">
    <source>
        <dbReference type="Proteomes" id="UP001277561"/>
    </source>
</evidence>
<dbReference type="EMBL" id="JAVRAD010000012">
    <property type="protein sequence ID" value="MDX8331766.1"/>
    <property type="molecule type" value="Genomic_DNA"/>
</dbReference>
<dbReference type="InterPro" id="IPR058163">
    <property type="entry name" value="LysR-type_TF_proteobact-type"/>
</dbReference>
<proteinExistence type="inferred from homology"/>
<dbReference type="Gene3D" id="3.40.190.290">
    <property type="match status" value="1"/>
</dbReference>
<dbReference type="InterPro" id="IPR036390">
    <property type="entry name" value="WH_DNA-bd_sf"/>
</dbReference>
<keyword evidence="3" id="KW-0238">DNA-binding</keyword>
<dbReference type="SUPFAM" id="SSF46785">
    <property type="entry name" value="Winged helix' DNA-binding domain"/>
    <property type="match status" value="1"/>
</dbReference>
<dbReference type="Pfam" id="PF00126">
    <property type="entry name" value="HTH_1"/>
    <property type="match status" value="1"/>
</dbReference>
<dbReference type="InterPro" id="IPR005119">
    <property type="entry name" value="LysR_subst-bd"/>
</dbReference>
<evidence type="ECO:0000256" key="2">
    <source>
        <dbReference type="ARBA" id="ARBA00023015"/>
    </source>
</evidence>
<accession>A0ABU4W2N5</accession>
<evidence type="ECO:0000259" key="5">
    <source>
        <dbReference type="PROSITE" id="PS50931"/>
    </source>
</evidence>
<comment type="similarity">
    <text evidence="1">Belongs to the LysR transcriptional regulatory family.</text>
</comment>
<reference evidence="6" key="1">
    <citation type="journal article" date="2023" name="Phytobiomes J">
        <title>Deciphering the key players within the bacterial microbiota associated with aerial crown gall tumors on rhododendron: Insights into the gallobiome.</title>
        <authorList>
            <person name="Kuzmanovic N."/>
            <person name="Nesme J."/>
            <person name="Wolf J."/>
            <person name="Neumann-Schaal M."/>
            <person name="Petersen J."/>
            <person name="Fernandez-Gnecco G."/>
            <person name="Sproeer C."/>
            <person name="Bunk B."/>
            <person name="Overmann J."/>
            <person name="Sorensen S.J."/>
            <person name="Idczak E."/>
            <person name="Smalla K."/>
        </authorList>
    </citation>
    <scope>NUCLEOTIDE SEQUENCE [LARGE SCALE GENOMIC DNA]</scope>
    <source>
        <strain evidence="6">Rho-14.1</strain>
    </source>
</reference>
<name>A0ABU4W2N5_9HYPH</name>
<dbReference type="PANTHER" id="PTHR30537">
    <property type="entry name" value="HTH-TYPE TRANSCRIPTIONAL REGULATOR"/>
    <property type="match status" value="1"/>
</dbReference>
<dbReference type="InterPro" id="IPR000847">
    <property type="entry name" value="LysR_HTH_N"/>
</dbReference>
<dbReference type="SUPFAM" id="SSF53850">
    <property type="entry name" value="Periplasmic binding protein-like II"/>
    <property type="match status" value="1"/>
</dbReference>
<dbReference type="PROSITE" id="PS50931">
    <property type="entry name" value="HTH_LYSR"/>
    <property type="match status" value="1"/>
</dbReference>
<dbReference type="PRINTS" id="PR00039">
    <property type="entry name" value="HTHLYSR"/>
</dbReference>
<dbReference type="Proteomes" id="UP001277561">
    <property type="component" value="Unassembled WGS sequence"/>
</dbReference>
<sequence>MARESIDDLQAFVAVARDQSFTRAAAKIGVSPSALSQTITALEARIGVRLLTRTTRNVSVTEAGDRLLNEIGPRLDGILAALTSMNELREKPAGTVRLTSDEHAAESIIWPVLERFLPEYPDIKVEVTIDYGLSDIVGERYDAGVRLGETVAKDMIALPIGPKTRMIVVGAPSYIAGRQKPKVPQELTNHRCINFRLPTLGGLYAWEFEKSGRTINVRVDGQVTFNGLGIILKAVLSGAGLAYLPEEEVHPHIDSGALVPLLQDWTPLYPGYHIYYPSRRQHTPAFSLLLHALRYRETK</sequence>
<dbReference type="Pfam" id="PF03466">
    <property type="entry name" value="LysR_substrate"/>
    <property type="match status" value="1"/>
</dbReference>
<keyword evidence="2" id="KW-0805">Transcription regulation</keyword>
<dbReference type="Gene3D" id="1.10.10.10">
    <property type="entry name" value="Winged helix-like DNA-binding domain superfamily/Winged helix DNA-binding domain"/>
    <property type="match status" value="1"/>
</dbReference>
<keyword evidence="4" id="KW-0804">Transcription</keyword>
<dbReference type="InterPro" id="IPR036388">
    <property type="entry name" value="WH-like_DNA-bd_sf"/>
</dbReference>
<evidence type="ECO:0000313" key="6">
    <source>
        <dbReference type="EMBL" id="MDX8331766.1"/>
    </source>
</evidence>